<dbReference type="InterPro" id="IPR050346">
    <property type="entry name" value="FMO-like"/>
</dbReference>
<dbReference type="Gene3D" id="3.50.50.60">
    <property type="entry name" value="FAD/NAD(P)-binding domain"/>
    <property type="match status" value="2"/>
</dbReference>
<organism evidence="9 10">
    <name type="scientific">Patella caerulea</name>
    <name type="common">Rayed Mediterranean limpet</name>
    <dbReference type="NCBI Taxonomy" id="87958"/>
    <lineage>
        <taxon>Eukaryota</taxon>
        <taxon>Metazoa</taxon>
        <taxon>Spiralia</taxon>
        <taxon>Lophotrochozoa</taxon>
        <taxon>Mollusca</taxon>
        <taxon>Gastropoda</taxon>
        <taxon>Patellogastropoda</taxon>
        <taxon>Patelloidea</taxon>
        <taxon>Patellidae</taxon>
        <taxon>Patella</taxon>
    </lineage>
</organism>
<evidence type="ECO:0000256" key="6">
    <source>
        <dbReference type="ARBA" id="ARBA00023002"/>
    </source>
</evidence>
<evidence type="ECO:0000313" key="9">
    <source>
        <dbReference type="EMBL" id="KAK6194402.1"/>
    </source>
</evidence>
<keyword evidence="10" id="KW-1185">Reference proteome</keyword>
<name>A0AAN8KIP3_PATCE</name>
<proteinExistence type="inferred from homology"/>
<dbReference type="FunFam" id="3.50.50.60:FF:000138">
    <property type="entry name" value="Flavin-containing monooxygenase"/>
    <property type="match status" value="1"/>
</dbReference>
<dbReference type="InterPro" id="IPR000960">
    <property type="entry name" value="Flavin_mOase"/>
</dbReference>
<keyword evidence="4 8" id="KW-0274">FAD</keyword>
<evidence type="ECO:0000256" key="4">
    <source>
        <dbReference type="ARBA" id="ARBA00022827"/>
    </source>
</evidence>
<keyword evidence="6 8" id="KW-0560">Oxidoreductase</keyword>
<dbReference type="InterPro" id="IPR020946">
    <property type="entry name" value="Flavin_mOase-like"/>
</dbReference>
<keyword evidence="3 8" id="KW-0285">Flavoprotein</keyword>
<dbReference type="InterPro" id="IPR036188">
    <property type="entry name" value="FAD/NAD-bd_sf"/>
</dbReference>
<dbReference type="AlphaFoldDB" id="A0AAN8KIP3"/>
<dbReference type="GO" id="GO:0050661">
    <property type="term" value="F:NADP binding"/>
    <property type="evidence" value="ECO:0007669"/>
    <property type="project" value="InterPro"/>
</dbReference>
<dbReference type="EMBL" id="JAZGQO010000001">
    <property type="protein sequence ID" value="KAK6194402.1"/>
    <property type="molecule type" value="Genomic_DNA"/>
</dbReference>
<keyword evidence="5" id="KW-0521">NADP</keyword>
<comment type="similarity">
    <text evidence="2 8">Belongs to the FMO family.</text>
</comment>
<dbReference type="PROSITE" id="PS51257">
    <property type="entry name" value="PROKAR_LIPOPROTEIN"/>
    <property type="match status" value="1"/>
</dbReference>
<evidence type="ECO:0000313" key="10">
    <source>
        <dbReference type="Proteomes" id="UP001347796"/>
    </source>
</evidence>
<dbReference type="PRINTS" id="PR00370">
    <property type="entry name" value="FMOXYGENASE"/>
</dbReference>
<keyword evidence="7 8" id="KW-0503">Monooxygenase</keyword>
<evidence type="ECO:0000256" key="2">
    <source>
        <dbReference type="ARBA" id="ARBA00009183"/>
    </source>
</evidence>
<evidence type="ECO:0000256" key="1">
    <source>
        <dbReference type="ARBA" id="ARBA00001974"/>
    </source>
</evidence>
<evidence type="ECO:0000256" key="3">
    <source>
        <dbReference type="ARBA" id="ARBA00022630"/>
    </source>
</evidence>
<reference evidence="9 10" key="1">
    <citation type="submission" date="2024-01" db="EMBL/GenBank/DDBJ databases">
        <title>The genome of the rayed Mediterranean limpet Patella caerulea (Linnaeus, 1758).</title>
        <authorList>
            <person name="Anh-Thu Weber A."/>
            <person name="Halstead-Nussloch G."/>
        </authorList>
    </citation>
    <scope>NUCLEOTIDE SEQUENCE [LARGE SCALE GENOMIC DNA]</scope>
    <source>
        <strain evidence="9">AATW-2023a</strain>
        <tissue evidence="9">Whole specimen</tissue>
    </source>
</reference>
<comment type="caution">
    <text evidence="9">The sequence shown here is derived from an EMBL/GenBank/DDBJ whole genome shotgun (WGS) entry which is preliminary data.</text>
</comment>
<dbReference type="SUPFAM" id="SSF51905">
    <property type="entry name" value="FAD/NAD(P)-binding domain"/>
    <property type="match status" value="2"/>
</dbReference>
<sequence>MSNLKKSVCIIGAGPSGLACLKYFTESPERFTVQAYEQGKELGGCWVYTDETGRDKNGYRIHSTIYDSIKVNTPKEIMAFLDFPFDGNLPSFFGHKEVLLYLNRYAETFRLKQHIQFKTRIIKVKAKHVGGGLWGTKWIVEVQPSGDLSAITQEREFDAVIVCNGHYVEPNIPEYEGFNEFHGLKIHGRDYRHADRFKDQTILTVGGSLSGWDITLDVAPVAKHIYLSHWKEHRVTKFPQNVELVTGVNKFTANGVVLTDGRELTVDAVILNTGYKHSFPFMDTDCGIEVTKNNTVRPLYKHIIAIRNPTLSFMCLFRRVLPFICMSLQARFIKAVLEEKLKLPPEEEMINAEEAELQKVLGRG</sequence>
<dbReference type="Pfam" id="PF00743">
    <property type="entry name" value="FMO-like"/>
    <property type="match status" value="2"/>
</dbReference>
<dbReference type="GO" id="GO:0004499">
    <property type="term" value="F:N,N-dimethylaniline monooxygenase activity"/>
    <property type="evidence" value="ECO:0007669"/>
    <property type="project" value="InterPro"/>
</dbReference>
<evidence type="ECO:0000256" key="8">
    <source>
        <dbReference type="RuleBase" id="RU361177"/>
    </source>
</evidence>
<evidence type="ECO:0000256" key="7">
    <source>
        <dbReference type="ARBA" id="ARBA00023033"/>
    </source>
</evidence>
<dbReference type="Proteomes" id="UP001347796">
    <property type="component" value="Unassembled WGS sequence"/>
</dbReference>
<gene>
    <name evidence="9" type="ORF">SNE40_000041</name>
</gene>
<dbReference type="PANTHER" id="PTHR23023">
    <property type="entry name" value="DIMETHYLANILINE MONOOXYGENASE"/>
    <property type="match status" value="1"/>
</dbReference>
<dbReference type="PIRSF" id="PIRSF000332">
    <property type="entry name" value="FMO"/>
    <property type="match status" value="1"/>
</dbReference>
<protein>
    <recommendedName>
        <fullName evidence="8">Flavin-containing monooxygenase</fullName>
        <ecNumber evidence="8">1.-.-.-</ecNumber>
    </recommendedName>
</protein>
<evidence type="ECO:0000256" key="5">
    <source>
        <dbReference type="ARBA" id="ARBA00022857"/>
    </source>
</evidence>
<comment type="cofactor">
    <cofactor evidence="1 8">
        <name>FAD</name>
        <dbReference type="ChEBI" id="CHEBI:57692"/>
    </cofactor>
</comment>
<dbReference type="EC" id="1.-.-.-" evidence="8"/>
<accession>A0AAN8KIP3</accession>
<dbReference type="GO" id="GO:0050660">
    <property type="term" value="F:flavin adenine dinucleotide binding"/>
    <property type="evidence" value="ECO:0007669"/>
    <property type="project" value="InterPro"/>
</dbReference>